<dbReference type="HOGENOM" id="CLU_043161_0_0_1"/>
<evidence type="ECO:0000256" key="1">
    <source>
        <dbReference type="SAM" id="MobiDB-lite"/>
    </source>
</evidence>
<dbReference type="EMBL" id="KE504126">
    <property type="protein sequence ID" value="EPT04742.1"/>
    <property type="molecule type" value="Genomic_DNA"/>
</dbReference>
<feature type="compositionally biased region" description="Basic residues" evidence="1">
    <location>
        <begin position="190"/>
        <end position="207"/>
    </location>
</feature>
<feature type="compositionally biased region" description="Acidic residues" evidence="1">
    <location>
        <begin position="128"/>
        <end position="154"/>
    </location>
</feature>
<reference evidence="3 4" key="1">
    <citation type="journal article" date="2012" name="Science">
        <title>The Paleozoic origin of enzymatic lignin decomposition reconstructed from 31 fungal genomes.</title>
        <authorList>
            <person name="Floudas D."/>
            <person name="Binder M."/>
            <person name="Riley R."/>
            <person name="Barry K."/>
            <person name="Blanchette R.A."/>
            <person name="Henrissat B."/>
            <person name="Martinez A.T."/>
            <person name="Otillar R."/>
            <person name="Spatafora J.W."/>
            <person name="Yadav J.S."/>
            <person name="Aerts A."/>
            <person name="Benoit I."/>
            <person name="Boyd A."/>
            <person name="Carlson A."/>
            <person name="Copeland A."/>
            <person name="Coutinho P.M."/>
            <person name="de Vries R.P."/>
            <person name="Ferreira P."/>
            <person name="Findley K."/>
            <person name="Foster B."/>
            <person name="Gaskell J."/>
            <person name="Glotzer D."/>
            <person name="Gorecki P."/>
            <person name="Heitman J."/>
            <person name="Hesse C."/>
            <person name="Hori C."/>
            <person name="Igarashi K."/>
            <person name="Jurgens J.A."/>
            <person name="Kallen N."/>
            <person name="Kersten P."/>
            <person name="Kohler A."/>
            <person name="Kuees U."/>
            <person name="Kumar T.K.A."/>
            <person name="Kuo A."/>
            <person name="LaButti K."/>
            <person name="Larrondo L.F."/>
            <person name="Lindquist E."/>
            <person name="Ling A."/>
            <person name="Lombard V."/>
            <person name="Lucas S."/>
            <person name="Lundell T."/>
            <person name="Martin R."/>
            <person name="McLaughlin D.J."/>
            <person name="Morgenstern I."/>
            <person name="Morin E."/>
            <person name="Murat C."/>
            <person name="Nagy L.G."/>
            <person name="Nolan M."/>
            <person name="Ohm R.A."/>
            <person name="Patyshakuliyeva A."/>
            <person name="Rokas A."/>
            <person name="Ruiz-Duenas F.J."/>
            <person name="Sabat G."/>
            <person name="Salamov A."/>
            <person name="Samejima M."/>
            <person name="Schmutz J."/>
            <person name="Slot J.C."/>
            <person name="St John F."/>
            <person name="Stenlid J."/>
            <person name="Sun H."/>
            <person name="Sun S."/>
            <person name="Syed K."/>
            <person name="Tsang A."/>
            <person name="Wiebenga A."/>
            <person name="Young D."/>
            <person name="Pisabarro A."/>
            <person name="Eastwood D.C."/>
            <person name="Martin F."/>
            <person name="Cullen D."/>
            <person name="Grigoriev I.V."/>
            <person name="Hibbett D.S."/>
        </authorList>
    </citation>
    <scope>NUCLEOTIDE SEQUENCE</scope>
    <source>
        <strain evidence="4">FP-58527</strain>
    </source>
</reference>
<dbReference type="STRING" id="743788.S8EI00"/>
<feature type="domain" description="PWWP" evidence="2">
    <location>
        <begin position="20"/>
        <end position="76"/>
    </location>
</feature>
<dbReference type="CDD" id="cd05840">
    <property type="entry name" value="PWWP_ScIOC4-like"/>
    <property type="match status" value="1"/>
</dbReference>
<dbReference type="Gene3D" id="2.30.30.140">
    <property type="match status" value="1"/>
</dbReference>
<dbReference type="InterPro" id="IPR035503">
    <property type="entry name" value="IOC4-like_PWWP"/>
</dbReference>
<dbReference type="SUPFAM" id="SSF47676">
    <property type="entry name" value="Conserved domain common to transcription factors TFIIS, elongin A, CRSP70"/>
    <property type="match status" value="1"/>
</dbReference>
<dbReference type="AlphaFoldDB" id="S8EI00"/>
<dbReference type="InterPro" id="IPR035441">
    <property type="entry name" value="TFIIS/LEDGF_dom_sf"/>
</dbReference>
<feature type="region of interest" description="Disordered" evidence="1">
    <location>
        <begin position="118"/>
        <end position="263"/>
    </location>
</feature>
<feature type="compositionally biased region" description="Acidic residues" evidence="1">
    <location>
        <begin position="428"/>
        <end position="441"/>
    </location>
</feature>
<gene>
    <name evidence="3" type="ORF">FOMPIDRAFT_1046002</name>
</gene>
<sequence length="460" mass="50243">MSKKGNKGQTKEIKDHSYDPRDIVLAKIRGYPPWPGMVVDPDTVPPNVQAERPNAKSKKGNWFCVRFFPAGDYAWIMPRDISKLQQHEIQAYIAEPYKRSADLLHGYRIALDPTEWEKEREAQRDAAAEEEANAEIDQLESDGEEEAGEDEDEDVKPKAKKRKRDSEVAPAKSKPKPKTPKKGSAEPASKKKQTPSTKGKKNGHKSKAMVESEDEGGAEAEGEDAGPSKQASPPPTKKSKRDKDGDEGDDSVMSSDPEATKVREWRHKLQKAFLNQKAAPKDEDMPGLDVLFSTVENYPNMTVQYLSFSKIGKVMRHINALSKDKVPRDDEFHFKDRAKALVDKWHEVLYDNKGNSKANGTAAAGESAKAATNGTSPDAKAADAADAGATTNGHEEDEKPKVEAKDSAMEVDQNAEESTPAAVKNESGDADAEAETNEDAPADSAADESVLADVTMSEAA</sequence>
<dbReference type="Gene3D" id="1.20.930.10">
    <property type="entry name" value="Conserved domain common to transcription factors TFIIS, elongin A, CRSP70"/>
    <property type="match status" value="1"/>
</dbReference>
<dbReference type="InterPro" id="IPR000313">
    <property type="entry name" value="PWWP_dom"/>
</dbReference>
<organism evidence="3 4">
    <name type="scientific">Fomitopsis schrenkii</name>
    <name type="common">Brown rot fungus</name>
    <dbReference type="NCBI Taxonomy" id="2126942"/>
    <lineage>
        <taxon>Eukaryota</taxon>
        <taxon>Fungi</taxon>
        <taxon>Dikarya</taxon>
        <taxon>Basidiomycota</taxon>
        <taxon>Agaricomycotina</taxon>
        <taxon>Agaricomycetes</taxon>
        <taxon>Polyporales</taxon>
        <taxon>Fomitopsis</taxon>
    </lineage>
</organism>
<feature type="region of interest" description="Disordered" evidence="1">
    <location>
        <begin position="353"/>
        <end position="460"/>
    </location>
</feature>
<name>S8EI00_FOMSC</name>
<evidence type="ECO:0000313" key="4">
    <source>
        <dbReference type="Proteomes" id="UP000015241"/>
    </source>
</evidence>
<keyword evidence="4" id="KW-1185">Reference proteome</keyword>
<protein>
    <recommendedName>
        <fullName evidence="2">PWWP domain-containing protein</fullName>
    </recommendedName>
</protein>
<dbReference type="Proteomes" id="UP000015241">
    <property type="component" value="Unassembled WGS sequence"/>
</dbReference>
<accession>S8EI00</accession>
<dbReference type="eggNOG" id="ENOG502RZNI">
    <property type="taxonomic scope" value="Eukaryota"/>
</dbReference>
<dbReference type="SMART" id="SM00293">
    <property type="entry name" value="PWWP"/>
    <property type="match status" value="1"/>
</dbReference>
<dbReference type="Pfam" id="PF00855">
    <property type="entry name" value="PWWP"/>
    <property type="match status" value="1"/>
</dbReference>
<evidence type="ECO:0000259" key="2">
    <source>
        <dbReference type="PROSITE" id="PS50812"/>
    </source>
</evidence>
<dbReference type="PROSITE" id="PS50812">
    <property type="entry name" value="PWWP"/>
    <property type="match status" value="1"/>
</dbReference>
<feature type="compositionally biased region" description="Low complexity" evidence="1">
    <location>
        <begin position="357"/>
        <end position="389"/>
    </location>
</feature>
<feature type="compositionally biased region" description="Basic and acidic residues" evidence="1">
    <location>
        <begin position="118"/>
        <end position="127"/>
    </location>
</feature>
<dbReference type="InParanoid" id="S8EI00"/>
<dbReference type="SUPFAM" id="SSF63748">
    <property type="entry name" value="Tudor/PWWP/MBT"/>
    <property type="match status" value="1"/>
</dbReference>
<feature type="compositionally biased region" description="Acidic residues" evidence="1">
    <location>
        <begin position="211"/>
        <end position="224"/>
    </location>
</feature>
<dbReference type="OrthoDB" id="62853at2759"/>
<evidence type="ECO:0000313" key="3">
    <source>
        <dbReference type="EMBL" id="EPT04742.1"/>
    </source>
</evidence>
<feature type="compositionally biased region" description="Basic and acidic residues" evidence="1">
    <location>
        <begin position="393"/>
        <end position="408"/>
    </location>
</feature>
<proteinExistence type="predicted"/>